<dbReference type="InterPro" id="IPR029493">
    <property type="entry name" value="RecD2-like_HHH"/>
</dbReference>
<name>A0A7J0BU48_9BACT</name>
<protein>
    <submittedName>
        <fullName evidence="6">ATP-dependent RecD-like DNA helicase</fullName>
    </submittedName>
</protein>
<dbReference type="PANTHER" id="PTHR43788:SF6">
    <property type="entry name" value="DNA HELICASE B"/>
    <property type="match status" value="1"/>
</dbReference>
<dbReference type="InterPro" id="IPR027417">
    <property type="entry name" value="P-loop_NTPase"/>
</dbReference>
<dbReference type="InterPro" id="IPR055446">
    <property type="entry name" value="RecD2_N_OB"/>
</dbReference>
<evidence type="ECO:0000259" key="4">
    <source>
        <dbReference type="SMART" id="SM00278"/>
    </source>
</evidence>
<organism evidence="6 7">
    <name type="scientific">Desulfovibrio psychrotolerans</name>
    <dbReference type="NCBI Taxonomy" id="415242"/>
    <lineage>
        <taxon>Bacteria</taxon>
        <taxon>Pseudomonadati</taxon>
        <taxon>Thermodesulfobacteriota</taxon>
        <taxon>Desulfovibrionia</taxon>
        <taxon>Desulfovibrionales</taxon>
        <taxon>Desulfovibrionaceae</taxon>
        <taxon>Desulfovibrio</taxon>
    </lineage>
</organism>
<feature type="region of interest" description="Disordered" evidence="3">
    <location>
        <begin position="1"/>
        <end position="25"/>
    </location>
</feature>
<dbReference type="GO" id="GO:0006281">
    <property type="term" value="P:DNA repair"/>
    <property type="evidence" value="ECO:0007669"/>
    <property type="project" value="InterPro"/>
</dbReference>
<dbReference type="Pfam" id="PF23139">
    <property type="entry name" value="OB_YrrC"/>
    <property type="match status" value="1"/>
</dbReference>
<dbReference type="AlphaFoldDB" id="A0A7J0BU48"/>
<dbReference type="EMBL" id="BLVP01000008">
    <property type="protein sequence ID" value="GFM37239.1"/>
    <property type="molecule type" value="Genomic_DNA"/>
</dbReference>
<gene>
    <name evidence="6" type="primary">recD2</name>
    <name evidence="6" type="ORF">DSM19430T_19230</name>
</gene>
<reference evidence="6 7" key="1">
    <citation type="submission" date="2020-05" db="EMBL/GenBank/DDBJ databases">
        <title>Draft genome sequence of Desulfovibrio psychrotolerans JS1T.</title>
        <authorList>
            <person name="Ueno A."/>
            <person name="Tamazawa S."/>
            <person name="Tamamura S."/>
            <person name="Murakami T."/>
            <person name="Kiyama T."/>
            <person name="Inomata H."/>
            <person name="Amano Y."/>
            <person name="Miyakawa K."/>
            <person name="Tamaki H."/>
            <person name="Naganuma T."/>
            <person name="Kaneko K."/>
        </authorList>
    </citation>
    <scope>NUCLEOTIDE SEQUENCE [LARGE SCALE GENOMIC DNA]</scope>
    <source>
        <strain evidence="6 7">JS1</strain>
    </source>
</reference>
<dbReference type="InterPro" id="IPR050534">
    <property type="entry name" value="Coronavir_polyprotein_1ab"/>
</dbReference>
<keyword evidence="1" id="KW-0547">Nucleotide-binding</keyword>
<dbReference type="SMART" id="SM00278">
    <property type="entry name" value="HhH1"/>
    <property type="match status" value="3"/>
</dbReference>
<sequence>MQQHPLSASGSSTASSTASSEDGADGENLVAVQGTLERVVFHNAENGYTVFSVRTKKGDTVPVVGHMAEPQPGIALEIWGEWTDNPRFGRQLQMRRHQTVLPAQVEGIRHYLGSGLIHGVGPKTAERIVAAFGEDTFRVLDNEPERLLTVEGIGRKTAEAVREGWSEHRGIRDLIMFLQPHGVSTSYAVRIYRFYGKHALTVVQENPYRLAMDIHGIGFLTADAVARKLGFESESPLRAEAGVLYTLKKITDDGHVYYPFEHLVAKAASDLDISYDLVEEAIRTLRLEERVVLEPLPDGSEAVYLSRFHAYESGISTYLRRILGSPKSVNIPDPDTVVDRVVADMDMHLAEAQVEAVRTAARAKVMVLTGGPGTGKTTITNAIIKVFRSLKAKVLLCAPTGRAAKRMFETSGEEARTIHRLLEYSPREDGFQRNEDNPLACGLLVVDEASMMDTMLMFHLLKAVPLGATVIFVGDVHQLPSVGPGNVLRDVITSGVVDVVELTEVFRQAQESEIITNAHKINCGEVPYLESGKDQLSDFYFIRQEDPDRCAAMIVDLVRNHIPRRFGLDRFNDIQVLTPMHKGSAGAANLNVLLQKALNPGSRLIRRGEREYRLDDKVMQIRNNYDKDVFNGDIGRICVINEKEKELTVRFDDERNVIYAFNELDELVPAYAISIHKSQGSEYPAVVIPVLTQHYVLLQRNLIYTAITRGKRLVILVGAPKALSMAVKNNRMQKRHTLLAERLARRLG</sequence>
<dbReference type="Pfam" id="PF14490">
    <property type="entry name" value="HHH_RecD2"/>
    <property type="match status" value="1"/>
</dbReference>
<dbReference type="HAMAP" id="MF_01488">
    <property type="entry name" value="RecD2"/>
    <property type="match status" value="1"/>
</dbReference>
<dbReference type="Gene3D" id="1.10.150.20">
    <property type="entry name" value="5' to 3' exonuclease, C-terminal subdomain"/>
    <property type="match status" value="1"/>
</dbReference>
<dbReference type="Pfam" id="PF13245">
    <property type="entry name" value="AAA_19"/>
    <property type="match status" value="1"/>
</dbReference>
<dbReference type="InterPro" id="IPR003593">
    <property type="entry name" value="AAA+_ATPase"/>
</dbReference>
<evidence type="ECO:0000256" key="2">
    <source>
        <dbReference type="ARBA" id="ARBA00022840"/>
    </source>
</evidence>
<comment type="caution">
    <text evidence="6">The sequence shown here is derived from an EMBL/GenBank/DDBJ whole genome shotgun (WGS) entry which is preliminary data.</text>
</comment>
<feature type="domain" description="AAA+ ATPase" evidence="5">
    <location>
        <begin position="362"/>
        <end position="503"/>
    </location>
</feature>
<dbReference type="InterPro" id="IPR041451">
    <property type="entry name" value="RecD2_SH13"/>
</dbReference>
<dbReference type="RefSeq" id="WP_174409862.1">
    <property type="nucleotide sequence ID" value="NZ_BLVP01000008.1"/>
</dbReference>
<dbReference type="Gene3D" id="1.10.10.2220">
    <property type="match status" value="1"/>
</dbReference>
<dbReference type="GO" id="GO:0043139">
    <property type="term" value="F:5'-3' DNA helicase activity"/>
    <property type="evidence" value="ECO:0007669"/>
    <property type="project" value="InterPro"/>
</dbReference>
<evidence type="ECO:0000256" key="1">
    <source>
        <dbReference type="ARBA" id="ARBA00022741"/>
    </source>
</evidence>
<dbReference type="InterPro" id="IPR027785">
    <property type="entry name" value="UvrD-like_helicase_C"/>
</dbReference>
<keyword evidence="7" id="KW-1185">Reference proteome</keyword>
<dbReference type="GO" id="GO:0017116">
    <property type="term" value="F:single-stranded DNA helicase activity"/>
    <property type="evidence" value="ECO:0007669"/>
    <property type="project" value="TreeGrafter"/>
</dbReference>
<dbReference type="CDD" id="cd18809">
    <property type="entry name" value="SF1_C_RecD"/>
    <property type="match status" value="1"/>
</dbReference>
<keyword evidence="6" id="KW-0347">Helicase</keyword>
<dbReference type="InterPro" id="IPR010994">
    <property type="entry name" value="RuvA_2-like"/>
</dbReference>
<feature type="domain" description="Helix-hairpin-helix DNA-binding motif class 1" evidence="4">
    <location>
        <begin position="145"/>
        <end position="164"/>
    </location>
</feature>
<dbReference type="Gene3D" id="2.30.30.940">
    <property type="match status" value="1"/>
</dbReference>
<proteinExistence type="inferred from homology"/>
<evidence type="ECO:0000256" key="3">
    <source>
        <dbReference type="SAM" id="MobiDB-lite"/>
    </source>
</evidence>
<dbReference type="GO" id="GO:0006310">
    <property type="term" value="P:DNA recombination"/>
    <property type="evidence" value="ECO:0007669"/>
    <property type="project" value="InterPro"/>
</dbReference>
<evidence type="ECO:0000313" key="6">
    <source>
        <dbReference type="EMBL" id="GFM37239.1"/>
    </source>
</evidence>
<dbReference type="Proteomes" id="UP000503820">
    <property type="component" value="Unassembled WGS sequence"/>
</dbReference>
<feature type="compositionally biased region" description="Low complexity" evidence="3">
    <location>
        <begin position="7"/>
        <end position="20"/>
    </location>
</feature>
<feature type="domain" description="Helix-hairpin-helix DNA-binding motif class 1" evidence="4">
    <location>
        <begin position="117"/>
        <end position="131"/>
    </location>
</feature>
<dbReference type="NCBIfam" id="TIGR01448">
    <property type="entry name" value="recD_rel"/>
    <property type="match status" value="1"/>
</dbReference>
<evidence type="ECO:0000313" key="7">
    <source>
        <dbReference type="Proteomes" id="UP000503820"/>
    </source>
</evidence>
<accession>A0A7J0BU48</accession>
<dbReference type="SUPFAM" id="SSF47781">
    <property type="entry name" value="RuvA domain 2-like"/>
    <property type="match status" value="1"/>
</dbReference>
<evidence type="ECO:0000259" key="5">
    <source>
        <dbReference type="SMART" id="SM00382"/>
    </source>
</evidence>
<dbReference type="SMART" id="SM00382">
    <property type="entry name" value="AAA"/>
    <property type="match status" value="1"/>
</dbReference>
<dbReference type="InterPro" id="IPR006345">
    <property type="entry name" value="RecD2"/>
</dbReference>
<dbReference type="GO" id="GO:0003677">
    <property type="term" value="F:DNA binding"/>
    <property type="evidence" value="ECO:0007669"/>
    <property type="project" value="InterPro"/>
</dbReference>
<keyword evidence="2" id="KW-0067">ATP-binding</keyword>
<dbReference type="GO" id="GO:0009338">
    <property type="term" value="C:exodeoxyribonuclease V complex"/>
    <property type="evidence" value="ECO:0007669"/>
    <property type="project" value="TreeGrafter"/>
</dbReference>
<dbReference type="Pfam" id="PF13538">
    <property type="entry name" value="UvrD_C_2"/>
    <property type="match status" value="1"/>
</dbReference>
<feature type="domain" description="Helix-hairpin-helix DNA-binding motif class 1" evidence="4">
    <location>
        <begin position="209"/>
        <end position="228"/>
    </location>
</feature>
<keyword evidence="6" id="KW-0378">Hydrolase</keyword>
<dbReference type="CDD" id="cd17933">
    <property type="entry name" value="DEXSc_RecD-like"/>
    <property type="match status" value="1"/>
</dbReference>
<dbReference type="InterPro" id="IPR003583">
    <property type="entry name" value="Hlx-hairpin-Hlx_DNA-bd_motif"/>
</dbReference>
<dbReference type="Gene3D" id="3.40.50.300">
    <property type="entry name" value="P-loop containing nucleotide triphosphate hydrolases"/>
    <property type="match status" value="2"/>
</dbReference>
<dbReference type="Pfam" id="PF18335">
    <property type="entry name" value="SH3_13"/>
    <property type="match status" value="1"/>
</dbReference>
<dbReference type="GO" id="GO:0005524">
    <property type="term" value="F:ATP binding"/>
    <property type="evidence" value="ECO:0007669"/>
    <property type="project" value="UniProtKB-KW"/>
</dbReference>
<dbReference type="SUPFAM" id="SSF52540">
    <property type="entry name" value="P-loop containing nucleoside triphosphate hydrolases"/>
    <property type="match status" value="2"/>
</dbReference>
<dbReference type="PANTHER" id="PTHR43788">
    <property type="entry name" value="DNA2/NAM7 HELICASE FAMILY MEMBER"/>
    <property type="match status" value="1"/>
</dbReference>
<dbReference type="Pfam" id="PF14520">
    <property type="entry name" value="HHH_5"/>
    <property type="match status" value="1"/>
</dbReference>